<dbReference type="RefSeq" id="WP_199035955.1">
    <property type="nucleotide sequence ID" value="NZ_JAELXS010000002.1"/>
</dbReference>
<dbReference type="Proteomes" id="UP000640426">
    <property type="component" value="Unassembled WGS sequence"/>
</dbReference>
<gene>
    <name evidence="2" type="ORF">JAO74_05605</name>
</gene>
<keyword evidence="1" id="KW-0812">Transmembrane</keyword>
<organism evidence="2 3">
    <name type="scientific">Sphingomonas mollis</name>
    <dbReference type="NCBI Taxonomy" id="2795726"/>
    <lineage>
        <taxon>Bacteria</taxon>
        <taxon>Pseudomonadati</taxon>
        <taxon>Pseudomonadota</taxon>
        <taxon>Alphaproteobacteria</taxon>
        <taxon>Sphingomonadales</taxon>
        <taxon>Sphingomonadaceae</taxon>
        <taxon>Sphingomonas</taxon>
    </lineage>
</organism>
<feature type="transmembrane region" description="Helical" evidence="1">
    <location>
        <begin position="7"/>
        <end position="32"/>
    </location>
</feature>
<evidence type="ECO:0000313" key="2">
    <source>
        <dbReference type="EMBL" id="MBJ6121266.1"/>
    </source>
</evidence>
<feature type="transmembrane region" description="Helical" evidence="1">
    <location>
        <begin position="44"/>
        <end position="62"/>
    </location>
</feature>
<evidence type="ECO:0008006" key="4">
    <source>
        <dbReference type="Google" id="ProtNLM"/>
    </source>
</evidence>
<proteinExistence type="predicted"/>
<reference evidence="3" key="1">
    <citation type="submission" date="2020-12" db="EMBL/GenBank/DDBJ databases">
        <title>Hymenobacter sp.</title>
        <authorList>
            <person name="Kim M.K."/>
        </authorList>
    </citation>
    <scope>NUCLEOTIDE SEQUENCE [LARGE SCALE GENOMIC DNA]</scope>
    <source>
        <strain evidence="3">BT553</strain>
    </source>
</reference>
<name>A0ABS0XMK0_9SPHN</name>
<accession>A0ABS0XMK0</accession>
<comment type="caution">
    <text evidence="2">The sequence shown here is derived from an EMBL/GenBank/DDBJ whole genome shotgun (WGS) entry which is preliminary data.</text>
</comment>
<keyword evidence="3" id="KW-1185">Reference proteome</keyword>
<keyword evidence="1" id="KW-0472">Membrane</keyword>
<keyword evidence="1" id="KW-1133">Transmembrane helix</keyword>
<evidence type="ECO:0000313" key="3">
    <source>
        <dbReference type="Proteomes" id="UP000640426"/>
    </source>
</evidence>
<protein>
    <recommendedName>
        <fullName evidence="4">DUF3995 domain-containing protein</fullName>
    </recommendedName>
</protein>
<sequence length="68" mass="7575">MNVLRPIIIILGVAFAATGILWIGQGLGYIHWPRSSFMLDQRQWADYGAGVAVAGLLMLLIARRLPRR</sequence>
<dbReference type="EMBL" id="JAELXS010000002">
    <property type="protein sequence ID" value="MBJ6121266.1"/>
    <property type="molecule type" value="Genomic_DNA"/>
</dbReference>
<evidence type="ECO:0000256" key="1">
    <source>
        <dbReference type="SAM" id="Phobius"/>
    </source>
</evidence>